<evidence type="ECO:0000313" key="3">
    <source>
        <dbReference type="EMBL" id="KAK5577282.1"/>
    </source>
</evidence>
<dbReference type="InterPro" id="IPR040459">
    <property type="entry name" value="MJ1316"/>
</dbReference>
<sequence length="238" mass="28032">MSTTIYFSYPTYSNQREFTTYDDSEDEDYDYDYDQSHINGKDYSLKTNQLNNELNKTNSGHVGCKTGQVIPRTDKNYKAAIEYKKAKKLAIKQLKENKLSTSPTNQQQQQQLSESIEELSESNEESSSSSSDENSNKTKKLTKSEVKSIIEKETDLKKKERLPSSIEVYNRILHDEQLFDKIQDFIIAYEDRFDGLREVEFLKLDKEIPFHRIRQFRHLNQIVWSRSERIYDFSSLLS</sequence>
<organism evidence="3 4">
    <name type="scientific">Dictyostelium firmibasis</name>
    <dbReference type="NCBI Taxonomy" id="79012"/>
    <lineage>
        <taxon>Eukaryota</taxon>
        <taxon>Amoebozoa</taxon>
        <taxon>Evosea</taxon>
        <taxon>Eumycetozoa</taxon>
        <taxon>Dictyostelia</taxon>
        <taxon>Dictyosteliales</taxon>
        <taxon>Dictyosteliaceae</taxon>
        <taxon>Dictyostelium</taxon>
    </lineage>
</organism>
<name>A0AAN7YVG6_9MYCE</name>
<proteinExistence type="predicted"/>
<feature type="domain" description="MJ1316 RNA cyclic group end recognition" evidence="2">
    <location>
        <begin position="166"/>
        <end position="226"/>
    </location>
</feature>
<dbReference type="AlphaFoldDB" id="A0AAN7YVG6"/>
<keyword evidence="4" id="KW-1185">Reference proteome</keyword>
<gene>
    <name evidence="3" type="ORF">RB653_002223</name>
</gene>
<dbReference type="EMBL" id="JAVFKY010000004">
    <property type="protein sequence ID" value="KAK5577282.1"/>
    <property type="molecule type" value="Genomic_DNA"/>
</dbReference>
<dbReference type="Proteomes" id="UP001344447">
    <property type="component" value="Unassembled WGS sequence"/>
</dbReference>
<evidence type="ECO:0000256" key="1">
    <source>
        <dbReference type="SAM" id="MobiDB-lite"/>
    </source>
</evidence>
<dbReference type="Pfam" id="PF04457">
    <property type="entry name" value="MJ1316"/>
    <property type="match status" value="1"/>
</dbReference>
<accession>A0AAN7YVG6</accession>
<reference evidence="3 4" key="1">
    <citation type="submission" date="2023-11" db="EMBL/GenBank/DDBJ databases">
        <title>Dfirmibasis_genome.</title>
        <authorList>
            <person name="Edelbroek B."/>
            <person name="Kjellin J."/>
            <person name="Jerlstrom-Hultqvist J."/>
            <person name="Soderbom F."/>
        </authorList>
    </citation>
    <scope>NUCLEOTIDE SEQUENCE [LARGE SCALE GENOMIC DNA]</scope>
    <source>
        <strain evidence="3 4">TNS-C-14</strain>
    </source>
</reference>
<feature type="region of interest" description="Disordered" evidence="1">
    <location>
        <begin position="97"/>
        <end position="144"/>
    </location>
</feature>
<feature type="compositionally biased region" description="Low complexity" evidence="1">
    <location>
        <begin position="105"/>
        <end position="114"/>
    </location>
</feature>
<feature type="compositionally biased region" description="Acidic residues" evidence="1">
    <location>
        <begin position="115"/>
        <end position="124"/>
    </location>
</feature>
<protein>
    <recommendedName>
        <fullName evidence="2">MJ1316 RNA cyclic group end recognition domain-containing protein</fullName>
    </recommendedName>
</protein>
<evidence type="ECO:0000259" key="2">
    <source>
        <dbReference type="Pfam" id="PF04457"/>
    </source>
</evidence>
<comment type="caution">
    <text evidence="3">The sequence shown here is derived from an EMBL/GenBank/DDBJ whole genome shotgun (WGS) entry which is preliminary data.</text>
</comment>
<evidence type="ECO:0000313" key="4">
    <source>
        <dbReference type="Proteomes" id="UP001344447"/>
    </source>
</evidence>